<keyword evidence="8" id="KW-0862">Zinc</keyword>
<reference evidence="11" key="1">
    <citation type="journal article" date="2020" name="Nature">
        <title>Giant virus diversity and host interactions through global metagenomics.</title>
        <authorList>
            <person name="Schulz F."/>
            <person name="Roux S."/>
            <person name="Paez-Espino D."/>
            <person name="Jungbluth S."/>
            <person name="Walsh D.A."/>
            <person name="Denef V.J."/>
            <person name="McMahon K.D."/>
            <person name="Konstantinidis K.T."/>
            <person name="Eloe-Fadrosh E.A."/>
            <person name="Kyrpides N.C."/>
            <person name="Woyke T."/>
        </authorList>
    </citation>
    <scope>NUCLEOTIDE SEQUENCE</scope>
    <source>
        <strain evidence="11">GVMAG-M-3300023179-90</strain>
    </source>
</reference>
<protein>
    <recommendedName>
        <fullName evidence="2">thymidine kinase</fullName>
        <ecNumber evidence="2">2.7.1.21</ecNumber>
    </recommendedName>
</protein>
<proteinExistence type="inferred from homology"/>
<evidence type="ECO:0000256" key="3">
    <source>
        <dbReference type="ARBA" id="ARBA00022634"/>
    </source>
</evidence>
<dbReference type="InterPro" id="IPR020633">
    <property type="entry name" value="Thymidine_kinase_CS"/>
</dbReference>
<dbReference type="SUPFAM" id="SSF57716">
    <property type="entry name" value="Glucocorticoid receptor-like (DNA-binding domain)"/>
    <property type="match status" value="1"/>
</dbReference>
<evidence type="ECO:0000256" key="1">
    <source>
        <dbReference type="ARBA" id="ARBA00007587"/>
    </source>
</evidence>
<dbReference type="PROSITE" id="PS00603">
    <property type="entry name" value="TK_CELLULAR_TYPE"/>
    <property type="match status" value="1"/>
</dbReference>
<dbReference type="InterPro" id="IPR001267">
    <property type="entry name" value="Thymidine_kinase"/>
</dbReference>
<dbReference type="PANTHER" id="PTHR11441:SF0">
    <property type="entry name" value="THYMIDINE KINASE, CYTOSOLIC"/>
    <property type="match status" value="1"/>
</dbReference>
<keyword evidence="3" id="KW-0237">DNA synthesis</keyword>
<dbReference type="FunFam" id="3.40.50.300:FF:000948">
    <property type="entry name" value="Thymidine kinase"/>
    <property type="match status" value="1"/>
</dbReference>
<accession>A0A6C0HBW6</accession>
<keyword evidence="6" id="KW-0547">Nucleotide-binding</keyword>
<sequence>MNETMSKMIQTPHLEEGYLELILGPMFSGKTTQIIQIHNNYSYIGKKVVVINFSEDKRYHDTMLSTHDRKMIPCILSDDLVDNWSNTLNPHYRDLNEADVILINEGQFFKGLKDVVLDMIEKQGKIVYICGLDGDFKRQKFGELLDLIPYCDKVTKLTSLCSVCRNGKKGLFSCRVTKETAQVVIGSDNYKPLCRSCYLHNTKE</sequence>
<keyword evidence="7" id="KW-0418">Kinase</keyword>
<dbReference type="GO" id="GO:0005524">
    <property type="term" value="F:ATP binding"/>
    <property type="evidence" value="ECO:0007669"/>
    <property type="project" value="UniProtKB-KW"/>
</dbReference>
<dbReference type="EC" id="2.7.1.21" evidence="2"/>
<dbReference type="GO" id="GO:0071897">
    <property type="term" value="P:DNA biosynthetic process"/>
    <property type="evidence" value="ECO:0007669"/>
    <property type="project" value="UniProtKB-KW"/>
</dbReference>
<name>A0A6C0HBW6_9ZZZZ</name>
<dbReference type="PIRSF" id="PIRSF035805">
    <property type="entry name" value="TK_cell"/>
    <property type="match status" value="1"/>
</dbReference>
<evidence type="ECO:0000313" key="11">
    <source>
        <dbReference type="EMBL" id="QHT77625.1"/>
    </source>
</evidence>
<organism evidence="11">
    <name type="scientific">viral metagenome</name>
    <dbReference type="NCBI Taxonomy" id="1070528"/>
    <lineage>
        <taxon>unclassified sequences</taxon>
        <taxon>metagenomes</taxon>
        <taxon>organismal metagenomes</taxon>
    </lineage>
</organism>
<dbReference type="Gene3D" id="3.40.50.300">
    <property type="entry name" value="P-loop containing nucleotide triphosphate hydrolases"/>
    <property type="match status" value="1"/>
</dbReference>
<keyword evidence="9" id="KW-0067">ATP-binding</keyword>
<dbReference type="SUPFAM" id="SSF52540">
    <property type="entry name" value="P-loop containing nucleoside triphosphate hydrolases"/>
    <property type="match status" value="1"/>
</dbReference>
<dbReference type="EMBL" id="MN739920">
    <property type="protein sequence ID" value="QHT77625.1"/>
    <property type="molecule type" value="Genomic_DNA"/>
</dbReference>
<evidence type="ECO:0000256" key="5">
    <source>
        <dbReference type="ARBA" id="ARBA00022723"/>
    </source>
</evidence>
<evidence type="ECO:0000256" key="9">
    <source>
        <dbReference type="ARBA" id="ARBA00022840"/>
    </source>
</evidence>
<keyword evidence="4" id="KW-0808">Transferase</keyword>
<comment type="similarity">
    <text evidence="1">Belongs to the thymidine kinase family.</text>
</comment>
<dbReference type="GO" id="GO:0046104">
    <property type="term" value="P:thymidine metabolic process"/>
    <property type="evidence" value="ECO:0007669"/>
    <property type="project" value="TreeGrafter"/>
</dbReference>
<dbReference type="Gene3D" id="3.30.60.20">
    <property type="match status" value="1"/>
</dbReference>
<dbReference type="GO" id="GO:0004797">
    <property type="term" value="F:thymidine kinase activity"/>
    <property type="evidence" value="ECO:0007669"/>
    <property type="project" value="UniProtKB-EC"/>
</dbReference>
<evidence type="ECO:0000256" key="10">
    <source>
        <dbReference type="ARBA" id="ARBA00048254"/>
    </source>
</evidence>
<dbReference type="PANTHER" id="PTHR11441">
    <property type="entry name" value="THYMIDINE KINASE"/>
    <property type="match status" value="1"/>
</dbReference>
<evidence type="ECO:0000256" key="4">
    <source>
        <dbReference type="ARBA" id="ARBA00022679"/>
    </source>
</evidence>
<dbReference type="AlphaFoldDB" id="A0A6C0HBW6"/>
<dbReference type="GO" id="GO:0046872">
    <property type="term" value="F:metal ion binding"/>
    <property type="evidence" value="ECO:0007669"/>
    <property type="project" value="UniProtKB-KW"/>
</dbReference>
<evidence type="ECO:0000256" key="6">
    <source>
        <dbReference type="ARBA" id="ARBA00022741"/>
    </source>
</evidence>
<evidence type="ECO:0000256" key="2">
    <source>
        <dbReference type="ARBA" id="ARBA00012118"/>
    </source>
</evidence>
<comment type="catalytic activity">
    <reaction evidence="10">
        <text>thymidine + ATP = dTMP + ADP + H(+)</text>
        <dbReference type="Rhea" id="RHEA:19129"/>
        <dbReference type="ChEBI" id="CHEBI:15378"/>
        <dbReference type="ChEBI" id="CHEBI:17748"/>
        <dbReference type="ChEBI" id="CHEBI:30616"/>
        <dbReference type="ChEBI" id="CHEBI:63528"/>
        <dbReference type="ChEBI" id="CHEBI:456216"/>
        <dbReference type="EC" id="2.7.1.21"/>
    </reaction>
</comment>
<evidence type="ECO:0000256" key="8">
    <source>
        <dbReference type="ARBA" id="ARBA00022833"/>
    </source>
</evidence>
<keyword evidence="5" id="KW-0479">Metal-binding</keyword>
<dbReference type="InterPro" id="IPR027417">
    <property type="entry name" value="P-loop_NTPase"/>
</dbReference>
<evidence type="ECO:0000256" key="7">
    <source>
        <dbReference type="ARBA" id="ARBA00022777"/>
    </source>
</evidence>
<dbReference type="Pfam" id="PF00265">
    <property type="entry name" value="TK"/>
    <property type="match status" value="1"/>
</dbReference>